<keyword evidence="1" id="KW-0812">Transmembrane</keyword>
<dbReference type="EMBL" id="CZQC01000067">
    <property type="protein sequence ID" value="CUS42515.1"/>
    <property type="molecule type" value="Genomic_DNA"/>
</dbReference>
<gene>
    <name evidence="2" type="ORF">MGWOODY_Tha1838</name>
</gene>
<feature type="transmembrane region" description="Helical" evidence="1">
    <location>
        <begin position="12"/>
        <end position="31"/>
    </location>
</feature>
<accession>A0A160TD77</accession>
<evidence type="ECO:0000256" key="1">
    <source>
        <dbReference type="SAM" id="Phobius"/>
    </source>
</evidence>
<evidence type="ECO:0000313" key="2">
    <source>
        <dbReference type="EMBL" id="CUS42515.1"/>
    </source>
</evidence>
<keyword evidence="1" id="KW-1133">Transmembrane helix</keyword>
<name>A0A160TD77_9ZZZZ</name>
<dbReference type="AlphaFoldDB" id="A0A160TD77"/>
<protein>
    <recommendedName>
        <fullName evidence="3">Transmembrane anchor protein</fullName>
    </recommendedName>
</protein>
<organism evidence="2">
    <name type="scientific">hydrothermal vent metagenome</name>
    <dbReference type="NCBI Taxonomy" id="652676"/>
    <lineage>
        <taxon>unclassified sequences</taxon>
        <taxon>metagenomes</taxon>
        <taxon>ecological metagenomes</taxon>
    </lineage>
</organism>
<reference evidence="2" key="1">
    <citation type="submission" date="2015-10" db="EMBL/GenBank/DDBJ databases">
        <authorList>
            <person name="Gilbert D.G."/>
        </authorList>
    </citation>
    <scope>NUCLEOTIDE SEQUENCE</scope>
</reference>
<evidence type="ECO:0008006" key="3">
    <source>
        <dbReference type="Google" id="ProtNLM"/>
    </source>
</evidence>
<sequence>MTNAQIPAKQLWLATLAAFATGLLTLVIVIMPAEYNIDPTGIGTQLGLTALSPEKLNEAPSAQSNSANMDGLTTLIIPAGSGKEFKLEVTEGGQVDFEWITDGASIYVDTHGEPFNDPSGYFKSYVIATTGEMKGSFTAPFAGTHGWYFRNDSQQDITIQLFFEGQYENPHAM</sequence>
<keyword evidence="1" id="KW-0472">Membrane</keyword>
<proteinExistence type="predicted"/>